<dbReference type="EMBL" id="PGFE01000005">
    <property type="protein sequence ID" value="PJJ69245.1"/>
    <property type="molecule type" value="Genomic_DNA"/>
</dbReference>
<evidence type="ECO:0000313" key="3">
    <source>
        <dbReference type="Proteomes" id="UP000231693"/>
    </source>
</evidence>
<organism evidence="2 3">
    <name type="scientific">Sediminihabitans luteus</name>
    <dbReference type="NCBI Taxonomy" id="1138585"/>
    <lineage>
        <taxon>Bacteria</taxon>
        <taxon>Bacillati</taxon>
        <taxon>Actinomycetota</taxon>
        <taxon>Actinomycetes</taxon>
        <taxon>Micrococcales</taxon>
        <taxon>Cellulomonadaceae</taxon>
        <taxon>Sediminihabitans</taxon>
    </lineage>
</organism>
<comment type="caution">
    <text evidence="2">The sequence shown here is derived from an EMBL/GenBank/DDBJ whole genome shotgun (WGS) entry which is preliminary data.</text>
</comment>
<feature type="transmembrane region" description="Helical" evidence="1">
    <location>
        <begin position="52"/>
        <end position="70"/>
    </location>
</feature>
<name>A0A2M9CCX8_9CELL</name>
<gene>
    <name evidence="2" type="ORF">CLV28_2708</name>
</gene>
<evidence type="ECO:0000313" key="2">
    <source>
        <dbReference type="EMBL" id="PJJ69245.1"/>
    </source>
</evidence>
<sequence>MSTDTTQGRPTEAPEDQNQGVSGVVLFVITSVLLLAGFWLMGEGATKDSFGAGAGLFGGGLIACTLAYLIPMSLRSR</sequence>
<keyword evidence="1" id="KW-0812">Transmembrane</keyword>
<reference evidence="2 3" key="1">
    <citation type="submission" date="2017-11" db="EMBL/GenBank/DDBJ databases">
        <title>Genomic Encyclopedia of Archaeal and Bacterial Type Strains, Phase II (KMG-II): From Individual Species to Whole Genera.</title>
        <authorList>
            <person name="Goeker M."/>
        </authorList>
    </citation>
    <scope>NUCLEOTIDE SEQUENCE [LARGE SCALE GENOMIC DNA]</scope>
    <source>
        <strain evidence="2 3">DSM 25478</strain>
    </source>
</reference>
<accession>A0A2M9CCX8</accession>
<dbReference type="AlphaFoldDB" id="A0A2M9CCX8"/>
<proteinExistence type="predicted"/>
<dbReference type="RefSeq" id="WP_100423853.1">
    <property type="nucleotide sequence ID" value="NZ_BOOX01000005.1"/>
</dbReference>
<evidence type="ECO:0000256" key="1">
    <source>
        <dbReference type="SAM" id="Phobius"/>
    </source>
</evidence>
<feature type="transmembrane region" description="Helical" evidence="1">
    <location>
        <begin position="21"/>
        <end position="40"/>
    </location>
</feature>
<keyword evidence="3" id="KW-1185">Reference proteome</keyword>
<keyword evidence="1" id="KW-1133">Transmembrane helix</keyword>
<keyword evidence="1" id="KW-0472">Membrane</keyword>
<dbReference type="Proteomes" id="UP000231693">
    <property type="component" value="Unassembled WGS sequence"/>
</dbReference>
<protein>
    <submittedName>
        <fullName evidence="2">Uncharacterized protein</fullName>
    </submittedName>
</protein>